<organism evidence="2 3">
    <name type="scientific">Candidatus Woesebacteria bacterium RBG_13_36_22</name>
    <dbReference type="NCBI Taxonomy" id="1802478"/>
    <lineage>
        <taxon>Bacteria</taxon>
        <taxon>Candidatus Woeseibacteriota</taxon>
    </lineage>
</organism>
<reference evidence="2 3" key="1">
    <citation type="journal article" date="2016" name="Nat. Commun.">
        <title>Thousands of microbial genomes shed light on interconnected biogeochemical processes in an aquifer system.</title>
        <authorList>
            <person name="Anantharaman K."/>
            <person name="Brown C.T."/>
            <person name="Hug L.A."/>
            <person name="Sharon I."/>
            <person name="Castelle C.J."/>
            <person name="Probst A.J."/>
            <person name="Thomas B.C."/>
            <person name="Singh A."/>
            <person name="Wilkins M.J."/>
            <person name="Karaoz U."/>
            <person name="Brodie E.L."/>
            <person name="Williams K.H."/>
            <person name="Hubbard S.S."/>
            <person name="Banfield J.F."/>
        </authorList>
    </citation>
    <scope>NUCLEOTIDE SEQUENCE [LARGE SCALE GENOMIC DNA]</scope>
</reference>
<dbReference type="EMBL" id="MGFQ01000006">
    <property type="protein sequence ID" value="OGM10531.1"/>
    <property type="molecule type" value="Genomic_DNA"/>
</dbReference>
<feature type="transmembrane region" description="Helical" evidence="1">
    <location>
        <begin position="15"/>
        <end position="39"/>
    </location>
</feature>
<comment type="caution">
    <text evidence="2">The sequence shown here is derived from an EMBL/GenBank/DDBJ whole genome shotgun (WGS) entry which is preliminary data.</text>
</comment>
<keyword evidence="1" id="KW-1133">Transmembrane helix</keyword>
<evidence type="ECO:0000256" key="1">
    <source>
        <dbReference type="SAM" id="Phobius"/>
    </source>
</evidence>
<name>A0A1F7X6C4_9BACT</name>
<evidence type="ECO:0000313" key="3">
    <source>
        <dbReference type="Proteomes" id="UP000176939"/>
    </source>
</evidence>
<dbReference type="AlphaFoldDB" id="A0A1F7X6C4"/>
<evidence type="ECO:0000313" key="2">
    <source>
        <dbReference type="EMBL" id="OGM10531.1"/>
    </source>
</evidence>
<protein>
    <recommendedName>
        <fullName evidence="4">DUF5666 domain-containing protein</fullName>
    </recommendedName>
</protein>
<sequence>MNEEKQLNKKINRDILKWIIVGVAGFIVVALIFGVGMFVGGMKAKFSYRWAESYHENFAGPRGGFLGDWRQLPPFSGDFIESHGAFGEIIQINDSDFVIKGQSDLEKIIVIKEDTILEKGRMAIKKDDLKVSDQVVIIGSPNEQGQIEAKLIRIFNGGDIKNPSGFPRFPFF</sequence>
<keyword evidence="1" id="KW-0812">Transmembrane</keyword>
<proteinExistence type="predicted"/>
<gene>
    <name evidence="2" type="ORF">A2Z67_02990</name>
</gene>
<evidence type="ECO:0008006" key="4">
    <source>
        <dbReference type="Google" id="ProtNLM"/>
    </source>
</evidence>
<dbReference type="Proteomes" id="UP000176939">
    <property type="component" value="Unassembled WGS sequence"/>
</dbReference>
<keyword evidence="1" id="KW-0472">Membrane</keyword>
<accession>A0A1F7X6C4</accession>